<evidence type="ECO:0000313" key="4">
    <source>
        <dbReference type="Proteomes" id="UP000266188"/>
    </source>
</evidence>
<keyword evidence="2" id="KW-0472">Membrane</keyword>
<dbReference type="AlphaFoldDB" id="A0A3A3A127"/>
<feature type="transmembrane region" description="Helical" evidence="2">
    <location>
        <begin position="210"/>
        <end position="233"/>
    </location>
</feature>
<feature type="compositionally biased region" description="Low complexity" evidence="1">
    <location>
        <begin position="264"/>
        <end position="286"/>
    </location>
</feature>
<feature type="compositionally biased region" description="Acidic residues" evidence="1">
    <location>
        <begin position="287"/>
        <end position="321"/>
    </location>
</feature>
<comment type="caution">
    <text evidence="3">The sequence shown here is derived from an EMBL/GenBank/DDBJ whole genome shotgun (WGS) entry which is preliminary data.</text>
</comment>
<dbReference type="PANTHER" id="PTHR37488">
    <property type="entry name" value="DUF1275 DOMAIN-CONTAINING PROTEIN"/>
    <property type="match status" value="1"/>
</dbReference>
<dbReference type="STRING" id="2070753.A0A3A3A127"/>
<organism evidence="3 4">
    <name type="scientific">Aspergillus sclerotialis</name>
    <dbReference type="NCBI Taxonomy" id="2070753"/>
    <lineage>
        <taxon>Eukaryota</taxon>
        <taxon>Fungi</taxon>
        <taxon>Dikarya</taxon>
        <taxon>Ascomycota</taxon>
        <taxon>Pezizomycotina</taxon>
        <taxon>Eurotiomycetes</taxon>
        <taxon>Eurotiomycetidae</taxon>
        <taxon>Eurotiales</taxon>
        <taxon>Aspergillaceae</taxon>
        <taxon>Aspergillus</taxon>
        <taxon>Aspergillus subgen. Polypaecilum</taxon>
    </lineage>
</organism>
<feature type="region of interest" description="Disordered" evidence="1">
    <location>
        <begin position="240"/>
        <end position="321"/>
    </location>
</feature>
<protein>
    <submittedName>
        <fullName evidence="3">Uncharacterized protein</fullName>
    </submittedName>
</protein>
<feature type="transmembrane region" description="Helical" evidence="2">
    <location>
        <begin position="83"/>
        <end position="104"/>
    </location>
</feature>
<name>A0A3A3A127_9EURO</name>
<feature type="transmembrane region" description="Helical" evidence="2">
    <location>
        <begin position="116"/>
        <end position="135"/>
    </location>
</feature>
<feature type="transmembrane region" description="Helical" evidence="2">
    <location>
        <begin position="147"/>
        <end position="170"/>
    </location>
</feature>
<dbReference type="PANTHER" id="PTHR37488:SF1">
    <property type="entry name" value="DUF1275 DOMAIN PROTEIN"/>
    <property type="match status" value="1"/>
</dbReference>
<dbReference type="InterPro" id="IPR010699">
    <property type="entry name" value="DUF1275"/>
</dbReference>
<dbReference type="Proteomes" id="UP000266188">
    <property type="component" value="Unassembled WGS sequence"/>
</dbReference>
<accession>A0A3A3A127</accession>
<keyword evidence="2" id="KW-0812">Transmembrane</keyword>
<dbReference type="EMBL" id="MVGC01000139">
    <property type="protein sequence ID" value="RJE23021.1"/>
    <property type="molecule type" value="Genomic_DNA"/>
</dbReference>
<sequence>MPADPSTREVSEGQPRLSRLTAHFRAEVDTSNGHFIIGLFYFIVSTLDAFAMLMLCSLIIIQTGDFVFPIAALVPQDAKKRQFCIKSVISVGCFYFGSISFLLFHRLFNIRRRFVLCFLSVMLPALVVIAATLVNSQPLYKDHVKEWHGVLSLCLFVFQSSGQVVTIETLGFRGWIGFSLKAFHWSTLMVLLVNSYVGFTWSYANIGIENMLWSAMFAKAFMVPVCLFWKAAIRACENGKSEKPDNDEIISNDSDGEGTESDNTDSSSSSSNPGSPSSPSSASSADSSDDSDDPSSESSDDSSSDDSSSDDSFDSDSLDNE</sequence>
<gene>
    <name evidence="3" type="ORF">PHISCL_04626</name>
</gene>
<evidence type="ECO:0000256" key="1">
    <source>
        <dbReference type="SAM" id="MobiDB-lite"/>
    </source>
</evidence>
<keyword evidence="4" id="KW-1185">Reference proteome</keyword>
<proteinExistence type="predicted"/>
<dbReference type="Pfam" id="PF06912">
    <property type="entry name" value="DUF1275"/>
    <property type="match status" value="1"/>
</dbReference>
<feature type="compositionally biased region" description="Acidic residues" evidence="1">
    <location>
        <begin position="247"/>
        <end position="263"/>
    </location>
</feature>
<reference evidence="4" key="1">
    <citation type="submission" date="2017-02" db="EMBL/GenBank/DDBJ databases">
        <authorList>
            <person name="Tafer H."/>
            <person name="Lopandic K."/>
        </authorList>
    </citation>
    <scope>NUCLEOTIDE SEQUENCE [LARGE SCALE GENOMIC DNA]</scope>
    <source>
        <strain evidence="4">CBS 366.77</strain>
    </source>
</reference>
<evidence type="ECO:0000313" key="3">
    <source>
        <dbReference type="EMBL" id="RJE23021.1"/>
    </source>
</evidence>
<feature type="transmembrane region" description="Helical" evidence="2">
    <location>
        <begin position="182"/>
        <end position="204"/>
    </location>
</feature>
<keyword evidence="2" id="KW-1133">Transmembrane helix</keyword>
<feature type="transmembrane region" description="Helical" evidence="2">
    <location>
        <begin position="35"/>
        <end position="63"/>
    </location>
</feature>
<evidence type="ECO:0000256" key="2">
    <source>
        <dbReference type="SAM" id="Phobius"/>
    </source>
</evidence>